<reference evidence="3 4" key="1">
    <citation type="journal article" date="2015" name="PLoS Pathog.">
        <title>Leptomonas seymouri: Adaptations to the Dixenous Life Cycle Analyzed by Genome Sequencing, Transcriptome Profiling and Co-infection with Leishmania donovani.</title>
        <authorList>
            <person name="Kraeva N."/>
            <person name="Butenko A."/>
            <person name="Hlavacova J."/>
            <person name="Kostygov A."/>
            <person name="Myskova J."/>
            <person name="Grybchuk D."/>
            <person name="Lestinova T."/>
            <person name="Votypka J."/>
            <person name="Volf P."/>
            <person name="Opperdoes F."/>
            <person name="Flegontov P."/>
            <person name="Lukes J."/>
            <person name="Yurchenko V."/>
        </authorList>
    </citation>
    <scope>NUCLEOTIDE SEQUENCE [LARGE SCALE GENOMIC DNA]</scope>
    <source>
        <strain evidence="3 4">ATCC 30220</strain>
    </source>
</reference>
<evidence type="ECO:0000256" key="1">
    <source>
        <dbReference type="SAM" id="Coils"/>
    </source>
</evidence>
<feature type="region of interest" description="Disordered" evidence="2">
    <location>
        <begin position="1"/>
        <end position="293"/>
    </location>
</feature>
<feature type="compositionally biased region" description="Polar residues" evidence="2">
    <location>
        <begin position="264"/>
        <end position="276"/>
    </location>
</feature>
<feature type="region of interest" description="Disordered" evidence="2">
    <location>
        <begin position="890"/>
        <end position="969"/>
    </location>
</feature>
<sequence>MVHEVSSASIPAIPSIVTGSQVGTRDEAAETNSAPLGPRSNATDESAFAEANRQEAAAVQPTKTNTEQLHAQQTHDRRRDIGAKEINEMPPFTGVTQAQQQVEGKSQSAGPLERVGTEPLQTGQDSHTADGATTAIAPPVPLTRGPGHTPRSARPNSTHPPQRPPSRTSSRYGTPRVSRSNNAPPAAAAVKASHSSQMARPSGTLSDRSVVFHVDDEISSTASVSFQIEQSTANRRKSEASIDRGTLTDNSDIRFSVVPESHISRPSASGARQGTEASEVHFEVEPSRGSRIPAVADRATNSMSSLQFDIDSAGDHTRHSSISHFTVENDEPGPKLVPVKRVSQVDGNADGSAAVSSPNPEEIETESEERRRLKKAEEERRRKALAQRSEYMSMRPWDTNAPHPRARRTSSQAAAHNREKQEAEKRDNAAKRHRDMYARPWRTGMATTPRKQHISEKCTPAQESLAEETGWRQTRNAGPKARPASPTSSSSAASSSSTTSPSPSEKSSVRGASKAIIPLLPIKRIFDVEEAAKFVTPAPVLKAPLQVIEEEVEIWCETVSQQRNLQSILEVMRVRERSSARLSSQQEAQENTMKHLNKELYAIRDAFVRQRGTDVTGMPVRTRREGTPGKVTEGGAASPAAQIESSAQDYILLRLYPRQLHPATDYIALKQQRSGGPTVSVLSDEDMSDGEKADFAEDIERWRAERRALRKEKFRLVHERRDLNFQMRRGSNIKEIKVTQPTSGRGPLDRRASGTETMVDIDGYDRLMDLRIAAKKADVEATNAKVQYENLSMLAVKMREQHSNDSRELADAQELQETAKERYESILQEIRHSIDAARPLVDKAQVVLNQREREAMRSDEENAQAELRGFSDAILAVRLQVDRAAAMADAAGEDEKRMRRASTPRAGLSRTATPRGSISGGTRPGVSPRGRTNSQPDIDGVFARLTGRKSTCMQGSAPAAMPPETSVQA</sequence>
<keyword evidence="1" id="KW-0175">Coiled coil</keyword>
<evidence type="ECO:0000313" key="3">
    <source>
        <dbReference type="EMBL" id="KPI84065.1"/>
    </source>
</evidence>
<feature type="compositionally biased region" description="Polar residues" evidence="2">
    <location>
        <begin position="219"/>
        <end position="233"/>
    </location>
</feature>
<feature type="compositionally biased region" description="Polar residues" evidence="2">
    <location>
        <begin position="61"/>
        <end position="72"/>
    </location>
</feature>
<feature type="compositionally biased region" description="Polar residues" evidence="2">
    <location>
        <begin position="197"/>
        <end position="207"/>
    </location>
</feature>
<feature type="compositionally biased region" description="Basic and acidic residues" evidence="2">
    <location>
        <begin position="73"/>
        <end position="87"/>
    </location>
</feature>
<dbReference type="VEuPathDB" id="TriTrypDB:Lsey_0293_0100"/>
<feature type="compositionally biased region" description="Low complexity" evidence="2">
    <location>
        <begin position="483"/>
        <end position="504"/>
    </location>
</feature>
<feature type="region of interest" description="Disordered" evidence="2">
    <location>
        <begin position="618"/>
        <end position="640"/>
    </location>
</feature>
<proteinExistence type="predicted"/>
<feature type="compositionally biased region" description="Basic and acidic residues" evidence="2">
    <location>
        <begin position="416"/>
        <end position="430"/>
    </location>
</feature>
<feature type="coiled-coil region" evidence="1">
    <location>
        <begin position="809"/>
        <end position="868"/>
    </location>
</feature>
<feature type="compositionally biased region" description="Polar residues" evidence="2">
    <location>
        <begin position="30"/>
        <end position="44"/>
    </location>
</feature>
<feature type="compositionally biased region" description="Low complexity" evidence="2">
    <location>
        <begin position="157"/>
        <end position="196"/>
    </location>
</feature>
<feature type="compositionally biased region" description="Basic and acidic residues" evidence="2">
    <location>
        <begin position="368"/>
        <end position="381"/>
    </location>
</feature>
<feature type="compositionally biased region" description="Low complexity" evidence="2">
    <location>
        <begin position="48"/>
        <end position="58"/>
    </location>
</feature>
<evidence type="ECO:0000313" key="4">
    <source>
        <dbReference type="Proteomes" id="UP000038009"/>
    </source>
</evidence>
<comment type="caution">
    <text evidence="3">The sequence shown here is derived from an EMBL/GenBank/DDBJ whole genome shotgun (WGS) entry which is preliminary data.</text>
</comment>
<dbReference type="Proteomes" id="UP000038009">
    <property type="component" value="Unassembled WGS sequence"/>
</dbReference>
<keyword evidence="4" id="KW-1185">Reference proteome</keyword>
<dbReference type="OrthoDB" id="273403at2759"/>
<feature type="region of interest" description="Disordered" evidence="2">
    <location>
        <begin position="310"/>
        <end position="511"/>
    </location>
</feature>
<feature type="compositionally biased region" description="Basic and acidic residues" evidence="2">
    <location>
        <begin position="278"/>
        <end position="288"/>
    </location>
</feature>
<protein>
    <submittedName>
        <fullName evidence="3">Uncharacterized protein</fullName>
    </submittedName>
</protein>
<name>A0A0N1HT63_LEPSE</name>
<feature type="compositionally biased region" description="Polar residues" evidence="2">
    <location>
        <begin position="94"/>
        <end position="109"/>
    </location>
</feature>
<evidence type="ECO:0000256" key="2">
    <source>
        <dbReference type="SAM" id="MobiDB-lite"/>
    </source>
</evidence>
<dbReference type="EMBL" id="LJSK01000293">
    <property type="protein sequence ID" value="KPI84065.1"/>
    <property type="molecule type" value="Genomic_DNA"/>
</dbReference>
<dbReference type="OMA" id="RHRAKDY"/>
<accession>A0A0N1HT63</accession>
<feature type="compositionally biased region" description="Low complexity" evidence="2">
    <location>
        <begin position="1"/>
        <end position="16"/>
    </location>
</feature>
<dbReference type="AlphaFoldDB" id="A0A0N1HT63"/>
<gene>
    <name evidence="3" type="ORF">ABL78_6890</name>
</gene>
<organism evidence="3 4">
    <name type="scientific">Leptomonas seymouri</name>
    <dbReference type="NCBI Taxonomy" id="5684"/>
    <lineage>
        <taxon>Eukaryota</taxon>
        <taxon>Discoba</taxon>
        <taxon>Euglenozoa</taxon>
        <taxon>Kinetoplastea</taxon>
        <taxon>Metakinetoplastina</taxon>
        <taxon>Trypanosomatida</taxon>
        <taxon>Trypanosomatidae</taxon>
        <taxon>Leishmaniinae</taxon>
        <taxon>Leptomonas</taxon>
    </lineage>
</organism>